<sequence>MSFASAVFSLMRGHKVKRRHWTGYWYFDKERNTVIMHMHDGREQDIRETQDILDTLSNCAADDWEVIV</sequence>
<reference evidence="1 2" key="1">
    <citation type="journal article" date="2011" name="J. Bacteriol.">
        <title>Genome Sequence of the Ruminal Bacterium Megasphaera elsdenii.</title>
        <authorList>
            <person name="Marx H."/>
            <person name="Graf A.B."/>
            <person name="Tatto N."/>
            <person name="Thallinger G.G."/>
            <person name="Mattanovich D."/>
            <person name="Sauer M."/>
        </authorList>
    </citation>
    <scope>NUCLEOTIDE SEQUENCE [LARGE SCALE GENOMIC DNA]</scope>
    <source>
        <strain evidence="1 2">DSM 20460</strain>
    </source>
</reference>
<protein>
    <submittedName>
        <fullName evidence="1">Uncharacterized protein</fullName>
    </submittedName>
</protein>
<keyword evidence="2" id="KW-1185">Reference proteome</keyword>
<dbReference type="HOGENOM" id="CLU_2789037_0_0_9"/>
<dbReference type="EMBL" id="HE576794">
    <property type="protein sequence ID" value="CCC74163.1"/>
    <property type="molecule type" value="Genomic_DNA"/>
</dbReference>
<evidence type="ECO:0000313" key="1">
    <source>
        <dbReference type="EMBL" id="CCC74163.1"/>
    </source>
</evidence>
<name>G0VSC3_MEGEL</name>
<dbReference type="eggNOG" id="ENOG5033IIX">
    <property type="taxonomic scope" value="Bacteria"/>
</dbReference>
<gene>
    <name evidence="1" type="ORF">MELS_1945</name>
</gene>
<dbReference type="Proteomes" id="UP000010111">
    <property type="component" value="Chromosome"/>
</dbReference>
<organism evidence="1 2">
    <name type="scientific">Megasphaera elsdenii DSM 20460</name>
    <dbReference type="NCBI Taxonomy" id="1064535"/>
    <lineage>
        <taxon>Bacteria</taxon>
        <taxon>Bacillati</taxon>
        <taxon>Bacillota</taxon>
        <taxon>Negativicutes</taxon>
        <taxon>Veillonellales</taxon>
        <taxon>Veillonellaceae</taxon>
        <taxon>Megasphaera</taxon>
    </lineage>
</organism>
<dbReference type="STRING" id="1064535.MELS_1945"/>
<dbReference type="RefSeq" id="WP_014016886.1">
    <property type="nucleotide sequence ID" value="NC_015873.1"/>
</dbReference>
<proteinExistence type="predicted"/>
<dbReference type="GeneID" id="97492502"/>
<accession>G0VSC3</accession>
<dbReference type="AlphaFoldDB" id="G0VSC3"/>
<evidence type="ECO:0000313" key="2">
    <source>
        <dbReference type="Proteomes" id="UP000010111"/>
    </source>
</evidence>
<dbReference type="KEGG" id="med:MELS_1945"/>